<keyword evidence="2" id="KW-1185">Reference proteome</keyword>
<dbReference type="AlphaFoldDB" id="A0A0G4ELW8"/>
<dbReference type="Proteomes" id="UP000041254">
    <property type="component" value="Unassembled WGS sequence"/>
</dbReference>
<dbReference type="InParanoid" id="A0A0G4ELW8"/>
<proteinExistence type="predicted"/>
<dbReference type="VEuPathDB" id="CryptoDB:Vbra_4004"/>
<accession>A0A0G4ELW8</accession>
<dbReference type="PhylomeDB" id="A0A0G4ELW8"/>
<protein>
    <submittedName>
        <fullName evidence="1">Uncharacterized protein</fullName>
    </submittedName>
</protein>
<dbReference type="EMBL" id="CDMY01000263">
    <property type="protein sequence ID" value="CEL98117.1"/>
    <property type="molecule type" value="Genomic_DNA"/>
</dbReference>
<name>A0A0G4ELW8_VITBC</name>
<organism evidence="1 2">
    <name type="scientific">Vitrella brassicaformis (strain CCMP3155)</name>
    <dbReference type="NCBI Taxonomy" id="1169540"/>
    <lineage>
        <taxon>Eukaryota</taxon>
        <taxon>Sar</taxon>
        <taxon>Alveolata</taxon>
        <taxon>Colpodellida</taxon>
        <taxon>Vitrellaceae</taxon>
        <taxon>Vitrella</taxon>
    </lineage>
</organism>
<sequence>MSNELRLRQLQQDAQSTASNLQRLMQQATKVDEHLSQINQMDPADRSPQASLSELRFQLSLLAAPVNAVATQLSKVEPLLASTVQSLKATPAPPHAQAAALPAVRPPESHRLSHENVASVLGHLTPWQLTQLWPSIDTSIFLQSAATYTHLVIDCADETARRMWEAMQLPVAYRWGQRACNLKALRVRVPCGRPDWCLGIWVAILEGQADHGTLEELSFKSVIQRSCSVIPFPTPASTPLPAPSSPVNFPALKTVTGLPPACARVRRGREWATPNLNTLTLLENVGADAVMEWVKGCGGGRLKAVDLGGHSVLAAVEALSVLPVGSSLSRLRSLRGINVWAAGADAIQQLCETLVARGVQAKLDHASLDIMPPEWLSFWQRREVLADSGRIEQVADLAAAVVHPDTLLKKGPCFSTIGVVPFLAALKSHLTTSTPLGEAILQFHVSSAALASAEGLSEWELGGRAADLPACLGVYFNLHGEVDASSCDVLFCNAIAIMASCMHLKGNHTSSMCFWSNAVASNMQRRFRAHQPSDKLGFFSMESTSLRLNRPL</sequence>
<gene>
    <name evidence="1" type="ORF">Vbra_4004</name>
</gene>
<evidence type="ECO:0000313" key="1">
    <source>
        <dbReference type="EMBL" id="CEL98117.1"/>
    </source>
</evidence>
<evidence type="ECO:0000313" key="2">
    <source>
        <dbReference type="Proteomes" id="UP000041254"/>
    </source>
</evidence>
<reference evidence="1 2" key="1">
    <citation type="submission" date="2014-11" db="EMBL/GenBank/DDBJ databases">
        <authorList>
            <person name="Zhu J."/>
            <person name="Qi W."/>
            <person name="Song R."/>
        </authorList>
    </citation>
    <scope>NUCLEOTIDE SEQUENCE [LARGE SCALE GENOMIC DNA]</scope>
</reference>